<dbReference type="OrthoDB" id="9789927at2"/>
<name>A0A399FB80_9DEIN</name>
<dbReference type="Pfam" id="PF02653">
    <property type="entry name" value="BPD_transp_2"/>
    <property type="match status" value="1"/>
</dbReference>
<dbReference type="InterPro" id="IPR001851">
    <property type="entry name" value="ABC_transp_permease"/>
</dbReference>
<feature type="transmembrane region" description="Helical" evidence="6">
    <location>
        <begin position="182"/>
        <end position="204"/>
    </location>
</feature>
<comment type="caution">
    <text evidence="7">The sequence shown here is derived from an EMBL/GenBank/DDBJ whole genome shotgun (WGS) entry which is preliminary data.</text>
</comment>
<evidence type="ECO:0000313" key="8">
    <source>
        <dbReference type="Proteomes" id="UP000266178"/>
    </source>
</evidence>
<proteinExistence type="predicted"/>
<sequence>MKEAQANLVVPVVAALASLWALLSPANSLANALLLVALALVALLKPQQWVRALTLAGLTVVFTVLIREQSDDKFAFYGLIGTLLSAALLKVPTYIKVLIGVAILFVSIPLAGLGNSLFLELGVQVAIFSALALGLNVVVGQAGLLDLGFAAFFAIGAYTWAIFGSGQANNFIAGNHFPLNPWLFFVFLPIAVVTAAIVGVLIGLPALRLRGDYLAIVTLGLGEVVRVLANNLDHPINLTNGPQGITPVGRPPVDWLINILNGLGLGRVYGRPIDESITYQIFFYVLALVVVAIVIVVNVRLSNSRFGRAWVAIREDEIAAKAMGIPLLPTKLLAFATGAAFSGVMGAIYGAKQTFVNPESFTLNQSIFILAMVILGGMGNIGGAVVGATAVTLLNIDILKNLSDQLNTWRQTGFTLLGYNFANLPTQLEPAKYERFVFGLILILMMIFRPEGLIPEQRHRAEMEEARLEAKDEGKLQEGSA</sequence>
<dbReference type="PANTHER" id="PTHR30482">
    <property type="entry name" value="HIGH-AFFINITY BRANCHED-CHAIN AMINO ACID TRANSPORT SYSTEM PERMEASE"/>
    <property type="match status" value="1"/>
</dbReference>
<gene>
    <name evidence="7" type="ORF">Mgrana_00656</name>
</gene>
<dbReference type="RefSeq" id="WP_119356180.1">
    <property type="nucleotide sequence ID" value="NZ_BJXM01000013.1"/>
</dbReference>
<comment type="subcellular location">
    <subcellularLocation>
        <location evidence="1">Cell membrane</location>
        <topology evidence="1">Multi-pass membrane protein</topology>
    </subcellularLocation>
</comment>
<evidence type="ECO:0000256" key="4">
    <source>
        <dbReference type="ARBA" id="ARBA00022989"/>
    </source>
</evidence>
<dbReference type="CDD" id="cd06581">
    <property type="entry name" value="TM_PBP1_LivM_like"/>
    <property type="match status" value="1"/>
</dbReference>
<accession>A0A399FB80</accession>
<feature type="transmembrane region" description="Helical" evidence="6">
    <location>
        <begin position="97"/>
        <end position="119"/>
    </location>
</feature>
<dbReference type="GO" id="GO:0005886">
    <property type="term" value="C:plasma membrane"/>
    <property type="evidence" value="ECO:0007669"/>
    <property type="project" value="UniProtKB-SubCell"/>
</dbReference>
<evidence type="ECO:0000313" key="7">
    <source>
        <dbReference type="EMBL" id="RIH93400.1"/>
    </source>
</evidence>
<dbReference type="AlphaFoldDB" id="A0A399FB80"/>
<protein>
    <submittedName>
        <fullName evidence="7">Urea ABC transporter, permease protein UrtC</fullName>
    </submittedName>
</protein>
<evidence type="ECO:0000256" key="2">
    <source>
        <dbReference type="ARBA" id="ARBA00022475"/>
    </source>
</evidence>
<dbReference type="InterPro" id="IPR043428">
    <property type="entry name" value="LivM-like"/>
</dbReference>
<keyword evidence="2" id="KW-1003">Cell membrane</keyword>
<feature type="transmembrane region" description="Helical" evidence="6">
    <location>
        <begin position="131"/>
        <end position="162"/>
    </location>
</feature>
<dbReference type="GO" id="GO:0015658">
    <property type="term" value="F:branched-chain amino acid transmembrane transporter activity"/>
    <property type="evidence" value="ECO:0007669"/>
    <property type="project" value="InterPro"/>
</dbReference>
<feature type="transmembrane region" description="Helical" evidence="6">
    <location>
        <begin position="332"/>
        <end position="351"/>
    </location>
</feature>
<keyword evidence="3 6" id="KW-0812">Transmembrane</keyword>
<evidence type="ECO:0000256" key="1">
    <source>
        <dbReference type="ARBA" id="ARBA00004651"/>
    </source>
</evidence>
<reference evidence="7 8" key="1">
    <citation type="submission" date="2018-08" db="EMBL/GenBank/DDBJ databases">
        <title>Meiothermus granaticius genome AF-68 sequencing project.</title>
        <authorList>
            <person name="Da Costa M.S."/>
            <person name="Albuquerque L."/>
            <person name="Raposo P."/>
            <person name="Froufe H.J.C."/>
            <person name="Barroso C.S."/>
            <person name="Egas C."/>
        </authorList>
    </citation>
    <scope>NUCLEOTIDE SEQUENCE [LARGE SCALE GENOMIC DNA]</scope>
    <source>
        <strain evidence="7 8">AF-68</strain>
    </source>
</reference>
<dbReference type="PANTHER" id="PTHR30482:SF10">
    <property type="entry name" value="HIGH-AFFINITY BRANCHED-CHAIN AMINO ACID TRANSPORT PROTEIN BRAE"/>
    <property type="match status" value="1"/>
</dbReference>
<feature type="transmembrane region" description="Helical" evidence="6">
    <location>
        <begin position="48"/>
        <end position="67"/>
    </location>
</feature>
<keyword evidence="8" id="KW-1185">Reference proteome</keyword>
<feature type="transmembrane region" description="Helical" evidence="6">
    <location>
        <begin position="281"/>
        <end position="301"/>
    </location>
</feature>
<organism evidence="7 8">
    <name type="scientific">Meiothermus granaticius NBRC 107808</name>
    <dbReference type="NCBI Taxonomy" id="1227551"/>
    <lineage>
        <taxon>Bacteria</taxon>
        <taxon>Thermotogati</taxon>
        <taxon>Deinococcota</taxon>
        <taxon>Deinococci</taxon>
        <taxon>Thermales</taxon>
        <taxon>Thermaceae</taxon>
        <taxon>Meiothermus</taxon>
    </lineage>
</organism>
<evidence type="ECO:0000256" key="3">
    <source>
        <dbReference type="ARBA" id="ARBA00022692"/>
    </source>
</evidence>
<keyword evidence="5 6" id="KW-0472">Membrane</keyword>
<dbReference type="EMBL" id="QWLB01000006">
    <property type="protein sequence ID" value="RIH93400.1"/>
    <property type="molecule type" value="Genomic_DNA"/>
</dbReference>
<evidence type="ECO:0000256" key="6">
    <source>
        <dbReference type="SAM" id="Phobius"/>
    </source>
</evidence>
<dbReference type="Proteomes" id="UP000266178">
    <property type="component" value="Unassembled WGS sequence"/>
</dbReference>
<keyword evidence="4 6" id="KW-1133">Transmembrane helix</keyword>
<evidence type="ECO:0000256" key="5">
    <source>
        <dbReference type="ARBA" id="ARBA00023136"/>
    </source>
</evidence>
<feature type="transmembrane region" description="Helical" evidence="6">
    <location>
        <begin position="363"/>
        <end position="396"/>
    </location>
</feature>